<feature type="region of interest" description="Disordered" evidence="1">
    <location>
        <begin position="1"/>
        <end position="22"/>
    </location>
</feature>
<accession>A0ABS4PFS3</accession>
<comment type="caution">
    <text evidence="2">The sequence shown here is derived from an EMBL/GenBank/DDBJ whole genome shotgun (WGS) entry which is preliminary data.</text>
</comment>
<gene>
    <name evidence="2" type="ORF">J2125_004678</name>
</gene>
<evidence type="ECO:0000256" key="1">
    <source>
        <dbReference type="SAM" id="MobiDB-lite"/>
    </source>
</evidence>
<evidence type="ECO:0008006" key="4">
    <source>
        <dbReference type="Google" id="ProtNLM"/>
    </source>
</evidence>
<organism evidence="2 3">
    <name type="scientific">Winslowiella toletana</name>
    <dbReference type="NCBI Taxonomy" id="92490"/>
    <lineage>
        <taxon>Bacteria</taxon>
        <taxon>Pseudomonadati</taxon>
        <taxon>Pseudomonadota</taxon>
        <taxon>Gammaproteobacteria</taxon>
        <taxon>Enterobacterales</taxon>
        <taxon>Erwiniaceae</taxon>
        <taxon>Winslowiella</taxon>
    </lineage>
</organism>
<protein>
    <recommendedName>
        <fullName evidence="4">Nucleoid-associated protein</fullName>
    </recommendedName>
</protein>
<proteinExistence type="predicted"/>
<dbReference type="EMBL" id="JAGGMQ010000001">
    <property type="protein sequence ID" value="MBP2171486.1"/>
    <property type="molecule type" value="Genomic_DNA"/>
</dbReference>
<dbReference type="Proteomes" id="UP001195624">
    <property type="component" value="Unassembled WGS sequence"/>
</dbReference>
<evidence type="ECO:0000313" key="3">
    <source>
        <dbReference type="Proteomes" id="UP001195624"/>
    </source>
</evidence>
<keyword evidence="3" id="KW-1185">Reference proteome</keyword>
<reference evidence="3" key="1">
    <citation type="submission" date="2023-07" db="EMBL/GenBank/DDBJ databases">
        <title>Genome mining of underrepresented organisms for secondary metabolites.</title>
        <authorList>
            <person name="D'Agostino P.M."/>
        </authorList>
    </citation>
    <scope>NUCLEOTIDE SEQUENCE [LARGE SCALE GENOMIC DNA]</scope>
    <source>
        <strain evidence="3">WS4403</strain>
    </source>
</reference>
<evidence type="ECO:0000313" key="2">
    <source>
        <dbReference type="EMBL" id="MBP2171486.1"/>
    </source>
</evidence>
<dbReference type="RefSeq" id="WP_209499551.1">
    <property type="nucleotide sequence ID" value="NZ_JAGGMQ010000001.1"/>
</dbReference>
<feature type="compositionally biased region" description="Basic and acidic residues" evidence="1">
    <location>
        <begin position="11"/>
        <end position="22"/>
    </location>
</feature>
<sequence>MNIDALQETTSSKKDSHYETRGETPLNIEKIINTPQALTFHLSRTYHRVPPSLMEASKSYSMVDKLKYVLDDYPSRPKNRALREMQEASLKTIADAILTKKTAVGDFSPIFSLADVKNKNAFMSAIDKQYAEQTFSHNEWVKALKESLTPDGTEYQEKNNNCSVLHALVAIDTGSRLRLAIRSREFLNEIRALEPGTLHQVITDNQAPIDRPLQPRNTADAEQFRQAVESKVKKREILVQKAFENAESALLKLTERGCKADMKYVQKVIENARNLTLSEEKELKRKLKIIVRTEEAFNHLIVNKVTQNADPLLTETLLASDVNVTEIFNAKKVKKLTLTAEEKNKLITRFTARKIKIYNEDQGHSVFFREQE</sequence>
<name>A0ABS4PFS3_9GAMM</name>